<dbReference type="AlphaFoldDB" id="A0AAQ4EE17"/>
<evidence type="ECO:0000313" key="2">
    <source>
        <dbReference type="Proteomes" id="UP001321473"/>
    </source>
</evidence>
<accession>A0AAQ4EE17</accession>
<keyword evidence="2" id="KW-1185">Reference proteome</keyword>
<sequence>MWCRGCRYNCLSGREQHQCKNGFYSFDFQLCENAMFHPTARIVHNFQEKVVSARRIWVLSTTYGNSAGSTTKIPNNANYSHGRLLVETATTSNQGRNATKRVQNTHNEINGTQLIY</sequence>
<proteinExistence type="predicted"/>
<organism evidence="1 2">
    <name type="scientific">Amblyomma americanum</name>
    <name type="common">Lone star tick</name>
    <dbReference type="NCBI Taxonomy" id="6943"/>
    <lineage>
        <taxon>Eukaryota</taxon>
        <taxon>Metazoa</taxon>
        <taxon>Ecdysozoa</taxon>
        <taxon>Arthropoda</taxon>
        <taxon>Chelicerata</taxon>
        <taxon>Arachnida</taxon>
        <taxon>Acari</taxon>
        <taxon>Parasitiformes</taxon>
        <taxon>Ixodida</taxon>
        <taxon>Ixodoidea</taxon>
        <taxon>Ixodidae</taxon>
        <taxon>Amblyomminae</taxon>
        <taxon>Amblyomma</taxon>
    </lineage>
</organism>
<evidence type="ECO:0000313" key="1">
    <source>
        <dbReference type="EMBL" id="KAK8772976.1"/>
    </source>
</evidence>
<dbReference type="EMBL" id="JARKHS020017465">
    <property type="protein sequence ID" value="KAK8772976.1"/>
    <property type="molecule type" value="Genomic_DNA"/>
</dbReference>
<dbReference type="Proteomes" id="UP001321473">
    <property type="component" value="Unassembled WGS sequence"/>
</dbReference>
<name>A0AAQ4EE17_AMBAM</name>
<reference evidence="1 2" key="1">
    <citation type="journal article" date="2023" name="Arcadia Sci">
        <title>De novo assembly of a long-read Amblyomma americanum tick genome.</title>
        <authorList>
            <person name="Chou S."/>
            <person name="Poskanzer K.E."/>
            <person name="Rollins M."/>
            <person name="Thuy-Boun P.S."/>
        </authorList>
    </citation>
    <scope>NUCLEOTIDE SEQUENCE [LARGE SCALE GENOMIC DNA]</scope>
    <source>
        <strain evidence="1">F_SG_1</strain>
        <tissue evidence="1">Salivary glands</tissue>
    </source>
</reference>
<gene>
    <name evidence="1" type="ORF">V5799_012491</name>
</gene>
<comment type="caution">
    <text evidence="1">The sequence shown here is derived from an EMBL/GenBank/DDBJ whole genome shotgun (WGS) entry which is preliminary data.</text>
</comment>
<protein>
    <submittedName>
        <fullName evidence="1">Uncharacterized protein</fullName>
    </submittedName>
</protein>